<dbReference type="InterPro" id="IPR008271">
    <property type="entry name" value="Ser/Thr_kinase_AS"/>
</dbReference>
<accession>A0A0C3K1D4</accession>
<dbReference type="GO" id="GO:0004672">
    <property type="term" value="F:protein kinase activity"/>
    <property type="evidence" value="ECO:0007669"/>
    <property type="project" value="InterPro"/>
</dbReference>
<dbReference type="PROSITE" id="PS50011">
    <property type="entry name" value="PROTEIN_KINASE_DOM"/>
    <property type="match status" value="1"/>
</dbReference>
<dbReference type="Proteomes" id="UP000054217">
    <property type="component" value="Unassembled WGS sequence"/>
</dbReference>
<evidence type="ECO:0000313" key="2">
    <source>
        <dbReference type="EMBL" id="KIO03342.1"/>
    </source>
</evidence>
<proteinExistence type="predicted"/>
<dbReference type="InterPro" id="IPR001245">
    <property type="entry name" value="Ser-Thr/Tyr_kinase_cat_dom"/>
</dbReference>
<name>A0A0C3K1D4_PISTI</name>
<evidence type="ECO:0000259" key="1">
    <source>
        <dbReference type="PROSITE" id="PS50011"/>
    </source>
</evidence>
<dbReference type="HOGENOM" id="CLU_000288_7_18_1"/>
<dbReference type="PANTHER" id="PTHR23257">
    <property type="entry name" value="SERINE-THREONINE PROTEIN KINASE"/>
    <property type="match status" value="1"/>
</dbReference>
<dbReference type="EMBL" id="KN831976">
    <property type="protein sequence ID" value="KIO03342.1"/>
    <property type="molecule type" value="Genomic_DNA"/>
</dbReference>
<dbReference type="STRING" id="870435.A0A0C3K1D4"/>
<gene>
    <name evidence="2" type="ORF">M404DRAFT_145810</name>
</gene>
<dbReference type="GO" id="GO:0005737">
    <property type="term" value="C:cytoplasm"/>
    <property type="evidence" value="ECO:0007669"/>
    <property type="project" value="TreeGrafter"/>
</dbReference>
<dbReference type="InterPro" id="IPR000719">
    <property type="entry name" value="Prot_kinase_dom"/>
</dbReference>
<dbReference type="PROSITE" id="PS00108">
    <property type="entry name" value="PROTEIN_KINASE_ST"/>
    <property type="match status" value="1"/>
</dbReference>
<reference evidence="2 3" key="1">
    <citation type="submission" date="2014-04" db="EMBL/GenBank/DDBJ databases">
        <authorList>
            <consortium name="DOE Joint Genome Institute"/>
            <person name="Kuo A."/>
            <person name="Kohler A."/>
            <person name="Costa M.D."/>
            <person name="Nagy L.G."/>
            <person name="Floudas D."/>
            <person name="Copeland A."/>
            <person name="Barry K.W."/>
            <person name="Cichocki N."/>
            <person name="Veneault-Fourrey C."/>
            <person name="LaButti K."/>
            <person name="Lindquist E.A."/>
            <person name="Lipzen A."/>
            <person name="Lundell T."/>
            <person name="Morin E."/>
            <person name="Murat C."/>
            <person name="Sun H."/>
            <person name="Tunlid A."/>
            <person name="Henrissat B."/>
            <person name="Grigoriev I.V."/>
            <person name="Hibbett D.S."/>
            <person name="Martin F."/>
            <person name="Nordberg H.P."/>
            <person name="Cantor M.N."/>
            <person name="Hua S.X."/>
        </authorList>
    </citation>
    <scope>NUCLEOTIDE SEQUENCE [LARGE SCALE GENOMIC DNA]</scope>
    <source>
        <strain evidence="2 3">Marx 270</strain>
    </source>
</reference>
<dbReference type="GO" id="GO:0005524">
    <property type="term" value="F:ATP binding"/>
    <property type="evidence" value="ECO:0007669"/>
    <property type="project" value="InterPro"/>
</dbReference>
<dbReference type="SMART" id="SM00220">
    <property type="entry name" value="S_TKc"/>
    <property type="match status" value="1"/>
</dbReference>
<dbReference type="Pfam" id="PF07714">
    <property type="entry name" value="PK_Tyr_Ser-Thr"/>
    <property type="match status" value="1"/>
</dbReference>
<evidence type="ECO:0000313" key="3">
    <source>
        <dbReference type="Proteomes" id="UP000054217"/>
    </source>
</evidence>
<reference evidence="3" key="2">
    <citation type="submission" date="2015-01" db="EMBL/GenBank/DDBJ databases">
        <title>Evolutionary Origins and Diversification of the Mycorrhizal Mutualists.</title>
        <authorList>
            <consortium name="DOE Joint Genome Institute"/>
            <consortium name="Mycorrhizal Genomics Consortium"/>
            <person name="Kohler A."/>
            <person name="Kuo A."/>
            <person name="Nagy L.G."/>
            <person name="Floudas D."/>
            <person name="Copeland A."/>
            <person name="Barry K.W."/>
            <person name="Cichocki N."/>
            <person name="Veneault-Fourrey C."/>
            <person name="LaButti K."/>
            <person name="Lindquist E.A."/>
            <person name="Lipzen A."/>
            <person name="Lundell T."/>
            <person name="Morin E."/>
            <person name="Murat C."/>
            <person name="Riley R."/>
            <person name="Ohm R."/>
            <person name="Sun H."/>
            <person name="Tunlid A."/>
            <person name="Henrissat B."/>
            <person name="Grigoriev I.V."/>
            <person name="Hibbett D.S."/>
            <person name="Martin F."/>
        </authorList>
    </citation>
    <scope>NUCLEOTIDE SEQUENCE [LARGE SCALE GENOMIC DNA]</scope>
    <source>
        <strain evidence="3">Marx 270</strain>
    </source>
</reference>
<dbReference type="OrthoDB" id="122279at2759"/>
<feature type="non-terminal residue" evidence="2">
    <location>
        <position position="1"/>
    </location>
</feature>
<protein>
    <recommendedName>
        <fullName evidence="1">Protein kinase domain-containing protein</fullName>
    </recommendedName>
</protein>
<dbReference type="AlphaFoldDB" id="A0A0C3K1D4"/>
<organism evidence="2 3">
    <name type="scientific">Pisolithus tinctorius Marx 270</name>
    <dbReference type="NCBI Taxonomy" id="870435"/>
    <lineage>
        <taxon>Eukaryota</taxon>
        <taxon>Fungi</taxon>
        <taxon>Dikarya</taxon>
        <taxon>Basidiomycota</taxon>
        <taxon>Agaricomycotina</taxon>
        <taxon>Agaricomycetes</taxon>
        <taxon>Agaricomycetidae</taxon>
        <taxon>Boletales</taxon>
        <taxon>Sclerodermatineae</taxon>
        <taxon>Pisolithaceae</taxon>
        <taxon>Pisolithus</taxon>
    </lineage>
</organism>
<keyword evidence="3" id="KW-1185">Reference proteome</keyword>
<feature type="domain" description="Protein kinase" evidence="1">
    <location>
        <begin position="1"/>
        <end position="165"/>
    </location>
</feature>
<dbReference type="InterPro" id="IPR011009">
    <property type="entry name" value="Kinase-like_dom_sf"/>
</dbReference>
<dbReference type="InterPro" id="IPR050167">
    <property type="entry name" value="Ser_Thr_protein_kinase"/>
</dbReference>
<dbReference type="GO" id="GO:0007165">
    <property type="term" value="P:signal transduction"/>
    <property type="evidence" value="ECO:0007669"/>
    <property type="project" value="TreeGrafter"/>
</dbReference>
<sequence length="178" mass="20143">LMDIASGLYYLHSHPLGPIFHGDLKGLNVLVSSDRRALLSDFGLSTLQKSTFSMTVVAPRGGSYPWMAPELLDDYNASTEGDVWAFGMTVLELFTRLMPFHDCPHFANVMHRLVMGRLPLRPSEESTLSRMTDAWWEICTSCWRREPSARPSMKDLMETVKGATVCARRYRPTSLRSD</sequence>
<dbReference type="InParanoid" id="A0A0C3K1D4"/>
<dbReference type="Gene3D" id="1.10.510.10">
    <property type="entry name" value="Transferase(Phosphotransferase) domain 1"/>
    <property type="match status" value="1"/>
</dbReference>
<dbReference type="SUPFAM" id="SSF56112">
    <property type="entry name" value="Protein kinase-like (PK-like)"/>
    <property type="match status" value="1"/>
</dbReference>